<name>A0ABW7CBN9_9CYAN</name>
<evidence type="ECO:0000256" key="1">
    <source>
        <dbReference type="SAM" id="MobiDB-lite"/>
    </source>
</evidence>
<evidence type="ECO:0000313" key="4">
    <source>
        <dbReference type="Proteomes" id="UP001604335"/>
    </source>
</evidence>
<dbReference type="InterPro" id="IPR036366">
    <property type="entry name" value="PGBDSf"/>
</dbReference>
<feature type="compositionally biased region" description="Basic and acidic residues" evidence="1">
    <location>
        <begin position="214"/>
        <end position="240"/>
    </location>
</feature>
<dbReference type="EMBL" id="JAZAQF010000074">
    <property type="protein sequence ID" value="MFG3818436.1"/>
    <property type="molecule type" value="Genomic_DNA"/>
</dbReference>
<gene>
    <name evidence="3" type="ORF">VPK24_12365</name>
</gene>
<organism evidence="3 4">
    <name type="scientific">Limnothrix redekei LRLZ20PSL1</name>
    <dbReference type="NCBI Taxonomy" id="3112953"/>
    <lineage>
        <taxon>Bacteria</taxon>
        <taxon>Bacillati</taxon>
        <taxon>Cyanobacteriota</taxon>
        <taxon>Cyanophyceae</taxon>
        <taxon>Pseudanabaenales</taxon>
        <taxon>Pseudanabaenaceae</taxon>
        <taxon>Limnothrix</taxon>
    </lineage>
</organism>
<protein>
    <submittedName>
        <fullName evidence="3">Peptidoglycan-binding protein</fullName>
    </submittedName>
</protein>
<proteinExistence type="predicted"/>
<reference evidence="4" key="1">
    <citation type="journal article" date="2024" name="Algal Res.">
        <title>Biochemical, toxicological and genomic investigation of a high-biomass producing Limnothrix strain isolated from Italian shallow drinking water reservoir.</title>
        <authorList>
            <person name="Simonazzi M."/>
            <person name="Shishido T.K."/>
            <person name="Delbaje E."/>
            <person name="Wahlsten M."/>
            <person name="Fewer D.P."/>
            <person name="Sivonen K."/>
            <person name="Pezzolesi L."/>
            <person name="Pistocchi R."/>
        </authorList>
    </citation>
    <scope>NUCLEOTIDE SEQUENCE [LARGE SCALE GENOMIC DNA]</scope>
    <source>
        <strain evidence="4">LRLZ20PSL1</strain>
    </source>
</reference>
<comment type="caution">
    <text evidence="3">The sequence shown here is derived from an EMBL/GenBank/DDBJ whole genome shotgun (WGS) entry which is preliminary data.</text>
</comment>
<dbReference type="SUPFAM" id="SSF47090">
    <property type="entry name" value="PGBD-like"/>
    <property type="match status" value="3"/>
</dbReference>
<feature type="region of interest" description="Disordered" evidence="1">
    <location>
        <begin position="214"/>
        <end position="256"/>
    </location>
</feature>
<evidence type="ECO:0000313" key="3">
    <source>
        <dbReference type="EMBL" id="MFG3818436.1"/>
    </source>
</evidence>
<sequence>MESWAYLHYALALEALDAPEHLEDQNQGADQVTDRAAGQLNRITSGRMLLGAIALGVLSWPLLAEGAQAYNSLRFGDRGLAVQNLQQLLKGAGLEVPITAEFDSATELALRNYQRRTGKLTPTGVLDRTSAMMLMAANGAPARQTPAPYLVRGDQGPSVQVLQWRLRQASTFNLPLLVTGTFDEATRTALLTYQAQHRLPGTGVLDLETQAKLDAETVEPRNPWRSDGRGDTGNTNDRENQPGGWQPVINRPRPVAPVVLPPSARPSSEVNTGGYGTLTAPIYGGETSDRVATLQGKLRTLGFQKSRTNTGHFGKVTQTALVAFQRSRRLPATGYVDATTVNALATVPVSGRRGSPYLPVKRHVRRARNWVRPATDSSWQPVYNPCCVRICGSGYGGWQ</sequence>
<evidence type="ECO:0000259" key="2">
    <source>
        <dbReference type="Pfam" id="PF01471"/>
    </source>
</evidence>
<dbReference type="InterPro" id="IPR036365">
    <property type="entry name" value="PGBD-like_sf"/>
</dbReference>
<dbReference type="Proteomes" id="UP001604335">
    <property type="component" value="Unassembled WGS sequence"/>
</dbReference>
<dbReference type="Gene3D" id="1.10.101.10">
    <property type="entry name" value="PGBD-like superfamily/PGBD"/>
    <property type="match status" value="3"/>
</dbReference>
<feature type="domain" description="Peptidoglycan binding-like" evidence="2">
    <location>
        <begin position="79"/>
        <end position="128"/>
    </location>
</feature>
<dbReference type="Pfam" id="PF01471">
    <property type="entry name" value="PG_binding_1"/>
    <property type="match status" value="3"/>
</dbReference>
<dbReference type="InterPro" id="IPR002477">
    <property type="entry name" value="Peptidoglycan-bd-like"/>
</dbReference>
<dbReference type="RefSeq" id="WP_393013796.1">
    <property type="nucleotide sequence ID" value="NZ_JAZAQF010000074.1"/>
</dbReference>
<feature type="domain" description="Peptidoglycan binding-like" evidence="2">
    <location>
        <begin position="155"/>
        <end position="213"/>
    </location>
</feature>
<feature type="domain" description="Peptidoglycan binding-like" evidence="2">
    <location>
        <begin position="288"/>
        <end position="344"/>
    </location>
</feature>
<keyword evidence="4" id="KW-1185">Reference proteome</keyword>
<accession>A0ABW7CBN9</accession>